<feature type="transmembrane region" description="Helical" evidence="2">
    <location>
        <begin position="149"/>
        <end position="171"/>
    </location>
</feature>
<feature type="region of interest" description="Disordered" evidence="1">
    <location>
        <begin position="108"/>
        <end position="128"/>
    </location>
</feature>
<dbReference type="RefSeq" id="WP_019679700.1">
    <property type="nucleotide sequence ID" value="NZ_ATAX01000028.1"/>
</dbReference>
<dbReference type="eggNOG" id="ENOG50332DU">
    <property type="taxonomic scope" value="Bacteria"/>
</dbReference>
<evidence type="ECO:0000313" key="3">
    <source>
        <dbReference type="EMBL" id="EWM53155.1"/>
    </source>
</evidence>
<reference evidence="3 4" key="1">
    <citation type="journal article" date="2014" name="PLoS ONE">
        <title>Rumen cellulosomics: divergent fiber-degrading strategies revealed by comparative genome-wide analysis of six ruminococcal strains.</title>
        <authorList>
            <person name="Dassa B."/>
            <person name="Borovok I."/>
            <person name="Ruimy-Israeli V."/>
            <person name="Lamed R."/>
            <person name="Flint H.J."/>
            <person name="Duncan S.H."/>
            <person name="Henrissat B."/>
            <person name="Coutinho P."/>
            <person name="Morrison M."/>
            <person name="Mosoni P."/>
            <person name="Yeoman C.J."/>
            <person name="White B.A."/>
            <person name="Bayer E.A."/>
        </authorList>
    </citation>
    <scope>NUCLEOTIDE SEQUENCE [LARGE SCALE GENOMIC DNA]</scope>
    <source>
        <strain evidence="3 4">007c</strain>
    </source>
</reference>
<keyword evidence="2" id="KW-1133">Transmembrane helix</keyword>
<evidence type="ECO:0000256" key="1">
    <source>
        <dbReference type="SAM" id="MobiDB-lite"/>
    </source>
</evidence>
<sequence length="172" mass="20089">MRDLNVDFMDLYKRTDRFIKDAYSSSEGVSEYIRSMESCFYRGTANIKGWKSDYDNLKHIRWIRNQLAHEVSYDSDICSESDYEWLKDFYNRLFSSTDPLGGLRTFEKTVPSNKPKPPTINIPQQSPRAVYPPPQTIQQRPSVNRSSGCLSAFIMLLILSVFLFLLLFFMLL</sequence>
<keyword evidence="2" id="KW-0472">Membrane</keyword>
<dbReference type="PATRIC" id="fig|1341157.4.peg.2640"/>
<comment type="caution">
    <text evidence="3">The sequence shown here is derived from an EMBL/GenBank/DDBJ whole genome shotgun (WGS) entry which is preliminary data.</text>
</comment>
<dbReference type="EMBL" id="ATAX01000028">
    <property type="protein sequence ID" value="EWM53155.1"/>
    <property type="molecule type" value="Genomic_DNA"/>
</dbReference>
<dbReference type="InterPro" id="IPR046678">
    <property type="entry name" value="DUF6548"/>
</dbReference>
<accession>W7UWX5</accession>
<keyword evidence="4" id="KW-1185">Reference proteome</keyword>
<name>W7UWX5_RUMFL</name>
<dbReference type="Proteomes" id="UP000019365">
    <property type="component" value="Unassembled WGS sequence"/>
</dbReference>
<evidence type="ECO:0000313" key="4">
    <source>
        <dbReference type="Proteomes" id="UP000019365"/>
    </source>
</evidence>
<keyword evidence="2" id="KW-0812">Transmembrane</keyword>
<dbReference type="OrthoDB" id="1771431at2"/>
<dbReference type="AlphaFoldDB" id="W7UWX5"/>
<evidence type="ECO:0000256" key="2">
    <source>
        <dbReference type="SAM" id="Phobius"/>
    </source>
</evidence>
<gene>
    <name evidence="3" type="ORF">RF007C_16210</name>
</gene>
<protein>
    <submittedName>
        <fullName evidence="3">Uncharacterized protein</fullName>
    </submittedName>
</protein>
<proteinExistence type="predicted"/>
<organism evidence="3 4">
    <name type="scientific">Ruminococcus flavefaciens 007c</name>
    <dbReference type="NCBI Taxonomy" id="1341157"/>
    <lineage>
        <taxon>Bacteria</taxon>
        <taxon>Bacillati</taxon>
        <taxon>Bacillota</taxon>
        <taxon>Clostridia</taxon>
        <taxon>Eubacteriales</taxon>
        <taxon>Oscillospiraceae</taxon>
        <taxon>Ruminococcus</taxon>
    </lineage>
</organism>
<dbReference type="Pfam" id="PF20185">
    <property type="entry name" value="DUF6548"/>
    <property type="match status" value="1"/>
</dbReference>